<dbReference type="PIRSF" id="PIRSF035875">
    <property type="entry name" value="RNase_BN"/>
    <property type="match status" value="1"/>
</dbReference>
<gene>
    <name evidence="7" type="ORF">HJG54_21950</name>
</gene>
<dbReference type="PANTHER" id="PTHR30213:SF1">
    <property type="entry name" value="INNER MEMBRANE PROTEIN YHJD"/>
    <property type="match status" value="1"/>
</dbReference>
<evidence type="ECO:0000256" key="5">
    <source>
        <dbReference type="ARBA" id="ARBA00023136"/>
    </source>
</evidence>
<dbReference type="AlphaFoldDB" id="A0AA96WGW6"/>
<feature type="transmembrane region" description="Helical" evidence="6">
    <location>
        <begin position="33"/>
        <end position="56"/>
    </location>
</feature>
<feature type="transmembrane region" description="Helical" evidence="6">
    <location>
        <begin position="143"/>
        <end position="166"/>
    </location>
</feature>
<dbReference type="PANTHER" id="PTHR30213">
    <property type="entry name" value="INNER MEMBRANE PROTEIN YHJD"/>
    <property type="match status" value="1"/>
</dbReference>
<dbReference type="NCBIfam" id="TIGR00765">
    <property type="entry name" value="yihY_not_rbn"/>
    <property type="match status" value="1"/>
</dbReference>
<evidence type="ECO:0000256" key="6">
    <source>
        <dbReference type="SAM" id="Phobius"/>
    </source>
</evidence>
<feature type="transmembrane region" description="Helical" evidence="6">
    <location>
        <begin position="186"/>
        <end position="207"/>
    </location>
</feature>
<keyword evidence="4 6" id="KW-1133">Transmembrane helix</keyword>
<organism evidence="7">
    <name type="scientific">Leptolyngbya sp. NK1-12</name>
    <dbReference type="NCBI Taxonomy" id="2547451"/>
    <lineage>
        <taxon>Bacteria</taxon>
        <taxon>Bacillati</taxon>
        <taxon>Cyanobacteriota</taxon>
        <taxon>Cyanophyceae</taxon>
        <taxon>Leptolyngbyales</taxon>
        <taxon>Leptolyngbyaceae</taxon>
        <taxon>Leptolyngbya group</taxon>
        <taxon>Leptolyngbya</taxon>
    </lineage>
</organism>
<dbReference type="RefSeq" id="WP_316431403.1">
    <property type="nucleotide sequence ID" value="NZ_CP053586.1"/>
</dbReference>
<keyword evidence="3 6" id="KW-0812">Transmembrane</keyword>
<keyword evidence="5 6" id="KW-0472">Membrane</keyword>
<evidence type="ECO:0000256" key="1">
    <source>
        <dbReference type="ARBA" id="ARBA00004651"/>
    </source>
</evidence>
<dbReference type="Pfam" id="PF03631">
    <property type="entry name" value="Virul_fac_BrkB"/>
    <property type="match status" value="1"/>
</dbReference>
<keyword evidence="2" id="KW-1003">Cell membrane</keyword>
<dbReference type="InterPro" id="IPR017039">
    <property type="entry name" value="Virul_fac_BrkB"/>
</dbReference>
<feature type="transmembrane region" description="Helical" evidence="6">
    <location>
        <begin position="219"/>
        <end position="239"/>
    </location>
</feature>
<dbReference type="GO" id="GO:0005886">
    <property type="term" value="C:plasma membrane"/>
    <property type="evidence" value="ECO:0007669"/>
    <property type="project" value="UniProtKB-SubCell"/>
</dbReference>
<dbReference type="EMBL" id="CP053586">
    <property type="protein sequence ID" value="WNZ25253.1"/>
    <property type="molecule type" value="Genomic_DNA"/>
</dbReference>
<comment type="subcellular location">
    <subcellularLocation>
        <location evidence="1">Cell membrane</location>
        <topology evidence="1">Multi-pass membrane protein</topology>
    </subcellularLocation>
</comment>
<evidence type="ECO:0000256" key="4">
    <source>
        <dbReference type="ARBA" id="ARBA00022989"/>
    </source>
</evidence>
<evidence type="ECO:0000256" key="2">
    <source>
        <dbReference type="ARBA" id="ARBA00022475"/>
    </source>
</evidence>
<evidence type="ECO:0000256" key="3">
    <source>
        <dbReference type="ARBA" id="ARBA00022692"/>
    </source>
</evidence>
<accession>A0AA96WGW6</accession>
<protein>
    <submittedName>
        <fullName evidence="7">YihY/virulence factor BrkB family protein</fullName>
    </submittedName>
</protein>
<sequence length="308" mass="33450">MGLKTRLKTIVGLLKETFQEWQTDRVSLWAAALAYYTMFSLAPLLLIAIAVAGSIFGEEAAQGELVTQIQGLIGREGAEAIQAMIQNTQRTESGGVIATLVGVGTLLFGASGVFGQLQDALNTIWNVKPKPGLGWKSFVRSRFLSFAMVLVIGFLLLVSLILSAVLAGISTFFTNHLQDFAALARLINFAISFGIITLLFASIYKFLPDVRLPWKDLWVGAAVTALLFNIGKYLIGLYLGSSGVTSTYGAAGSIVIILLWVFYSAQILLIGAEFTQVYARRRGSGLRPSKHAVRVKTVEEEVPPREED</sequence>
<proteinExistence type="predicted"/>
<reference evidence="7" key="1">
    <citation type="submission" date="2020-05" db="EMBL/GenBank/DDBJ databases">
        <authorList>
            <person name="Zhu T."/>
            <person name="Keshari N."/>
            <person name="Lu X."/>
        </authorList>
    </citation>
    <scope>NUCLEOTIDE SEQUENCE</scope>
    <source>
        <strain evidence="7">NK1-12</strain>
    </source>
</reference>
<name>A0AA96WGW6_9CYAN</name>
<evidence type="ECO:0000313" key="7">
    <source>
        <dbReference type="EMBL" id="WNZ25253.1"/>
    </source>
</evidence>
<feature type="transmembrane region" description="Helical" evidence="6">
    <location>
        <begin position="251"/>
        <end position="272"/>
    </location>
</feature>